<evidence type="ECO:0000256" key="1">
    <source>
        <dbReference type="ARBA" id="ARBA00022630"/>
    </source>
</evidence>
<dbReference type="InterPro" id="IPR017938">
    <property type="entry name" value="Riboflavin_synthase-like_b-brl"/>
</dbReference>
<dbReference type="PATRIC" id="fig|926562.3.peg.1357"/>
<dbReference type="EMBL" id="CP003156">
    <property type="protein sequence ID" value="AEV32345.1"/>
    <property type="molecule type" value="Genomic_DNA"/>
</dbReference>
<evidence type="ECO:0000313" key="7">
    <source>
        <dbReference type="Proteomes" id="UP000005631"/>
    </source>
</evidence>
<dbReference type="InterPro" id="IPR001709">
    <property type="entry name" value="Flavoprot_Pyr_Nucl_cyt_Rdtase"/>
</dbReference>
<feature type="transmembrane region" description="Helical" evidence="3">
    <location>
        <begin position="12"/>
        <end position="33"/>
    </location>
</feature>
<dbReference type="PANTHER" id="PTHR19384">
    <property type="entry name" value="NITRIC OXIDE SYNTHASE-RELATED"/>
    <property type="match status" value="1"/>
</dbReference>
<evidence type="ECO:0000313" key="6">
    <source>
        <dbReference type="EMBL" id="AEV32345.1"/>
    </source>
</evidence>
<dbReference type="Gene3D" id="3.40.50.80">
    <property type="entry name" value="Nucleotide-binding domain of ferredoxin-NADP reductase (FNR) module"/>
    <property type="match status" value="1"/>
</dbReference>
<dbReference type="Pfam" id="PF00175">
    <property type="entry name" value="NAD_binding_1"/>
    <property type="match status" value="1"/>
</dbReference>
<dbReference type="RefSeq" id="WP_014201701.1">
    <property type="nucleotide sequence ID" value="NC_016599.1"/>
</dbReference>
<dbReference type="InterPro" id="IPR017927">
    <property type="entry name" value="FAD-bd_FR_type"/>
</dbReference>
<dbReference type="eggNOG" id="COG3182">
    <property type="taxonomic scope" value="Bacteria"/>
</dbReference>
<keyword evidence="3" id="KW-0812">Transmembrane</keyword>
<dbReference type="Proteomes" id="UP000005631">
    <property type="component" value="Chromosome"/>
</dbReference>
<feature type="transmembrane region" description="Helical" evidence="3">
    <location>
        <begin position="131"/>
        <end position="152"/>
    </location>
</feature>
<evidence type="ECO:0000259" key="4">
    <source>
        <dbReference type="PROSITE" id="PS50902"/>
    </source>
</evidence>
<dbReference type="GO" id="GO:0050660">
    <property type="term" value="F:flavin adenine dinucleotide binding"/>
    <property type="evidence" value="ECO:0007669"/>
    <property type="project" value="TreeGrafter"/>
</dbReference>
<dbReference type="InterPro" id="IPR008254">
    <property type="entry name" value="Flavodoxin/NO_synth"/>
</dbReference>
<dbReference type="STRING" id="926562.Oweho_1348"/>
<name>G8R7J2_OWEHD</name>
<gene>
    <name evidence="6" type="ordered locus">Oweho_1348</name>
</gene>
<keyword evidence="3" id="KW-0472">Membrane</keyword>
<dbReference type="SUPFAM" id="SSF52343">
    <property type="entry name" value="Ferredoxin reductase-like, C-terminal NADP-linked domain"/>
    <property type="match status" value="1"/>
</dbReference>
<reference evidence="6 7" key="1">
    <citation type="journal article" date="2012" name="Stand. Genomic Sci.">
        <title>Genome sequence of the orange-pigmented seawater bacterium Owenweeksia hongkongensis type strain (UST20020801(T)).</title>
        <authorList>
            <person name="Riedel T."/>
            <person name="Held B."/>
            <person name="Nolan M."/>
            <person name="Lucas S."/>
            <person name="Lapidus A."/>
            <person name="Tice H."/>
            <person name="Del Rio T.G."/>
            <person name="Cheng J.F."/>
            <person name="Han C."/>
            <person name="Tapia R."/>
            <person name="Goodwin L.A."/>
            <person name="Pitluck S."/>
            <person name="Liolios K."/>
            <person name="Mavromatis K."/>
            <person name="Pagani I."/>
            <person name="Ivanova N."/>
            <person name="Mikhailova N."/>
            <person name="Pati A."/>
            <person name="Chen A."/>
            <person name="Palaniappan K."/>
            <person name="Rohde M."/>
            <person name="Tindall B.J."/>
            <person name="Detter J.C."/>
            <person name="Goker M."/>
            <person name="Woyke T."/>
            <person name="Bristow J."/>
            <person name="Eisen J.A."/>
            <person name="Markowitz V."/>
            <person name="Hugenholtz P."/>
            <person name="Klenk H.P."/>
            <person name="Kyrpides N.C."/>
        </authorList>
    </citation>
    <scope>NUCLEOTIDE SEQUENCE</scope>
    <source>
        <strain evidence="7">DSM 17368 / JCM 12287 / NRRL B-23963</strain>
    </source>
</reference>
<dbReference type="HOGENOM" id="CLU_001570_17_4_10"/>
<dbReference type="PROSITE" id="PS50902">
    <property type="entry name" value="FLAVODOXIN_LIKE"/>
    <property type="match status" value="1"/>
</dbReference>
<dbReference type="GO" id="GO:0003958">
    <property type="term" value="F:NADPH-hemoprotein reductase activity"/>
    <property type="evidence" value="ECO:0007669"/>
    <property type="project" value="UniProtKB-EC"/>
</dbReference>
<feature type="transmembrane region" description="Helical" evidence="3">
    <location>
        <begin position="173"/>
        <end position="198"/>
    </location>
</feature>
<accession>G8R7J2</accession>
<dbReference type="GO" id="GO:0010181">
    <property type="term" value="F:FMN binding"/>
    <property type="evidence" value="ECO:0007669"/>
    <property type="project" value="InterPro"/>
</dbReference>
<organism evidence="6 7">
    <name type="scientific">Owenweeksia hongkongensis (strain DSM 17368 / CIP 108786 / JCM 12287 / NRRL B-23963 / UST20020801)</name>
    <dbReference type="NCBI Taxonomy" id="926562"/>
    <lineage>
        <taxon>Bacteria</taxon>
        <taxon>Pseudomonadati</taxon>
        <taxon>Bacteroidota</taxon>
        <taxon>Flavobacteriia</taxon>
        <taxon>Flavobacteriales</taxon>
        <taxon>Owenweeksiaceae</taxon>
        <taxon>Owenweeksia</taxon>
    </lineage>
</organism>
<proteinExistence type="predicted"/>
<sequence length="735" mass="83351">MILSFWRYSHLALAVSSFIFILIASLTGIILAVEPVSNQLEVGLASEATSEVSLAQTLAALSNRYDEVLSVAVDENDLVKATVIDENGDFSEFYINPLTGEKTADLIESAPIYQFATNLHRSLFLKSIGRFFVGLASLLLFFISVSGIALIIRRQQGIKRFFARVLRDNFFQYYHVYLGRLSLIPIVIITLTGVYLSLLRFEVIPATSLSHDVDYENIQAEPKLATADFPIFNDIKLDELRTLEFPFSDDVEDYYLVSLQSKEVLVNQFTGEVLSELKYPFVDIASRWSIDLHTGRGSIFWSVILGLASISTLFFIYSGFAMTLRRRASRIKNKYKKNQAKYIILVGSESGSTIRFATILHQQLLAAGQKSYLAEMNRYSEFKKMEHLIVFAATYGVGEPPANAKKFEKRFTKFSSKNPYSFSVVGFGSLAYSNFCQYAFDVDKLLQTDSKAHRMLEPYTINNRSWEAFNQWVNQWGEHVGLDISVPQENPITQKRKKKQSFEVIEKTEACDSPDDTFTVTLKTDSFKFQSGDLLAVYPNDETHERLYSIGLNNRGEILLSIKRHSQGLCSNYINDLKVGEKLQASIVKNRDFHFPKRARKVLMISTGTGIAPFLGMMNHNHKKIETELMWGGRNEASFELYKEVIEGNLSRGYLSKYAPAYSRAQAEKLYVQHLVKRDAEQIAALLKAKGVIMICGSIAMQKEVTATLDIICRKANKKPLSYYQNKGQLKMDCY</sequence>
<keyword evidence="3" id="KW-1133">Transmembrane helix</keyword>
<keyword evidence="7" id="KW-1185">Reference proteome</keyword>
<dbReference type="KEGG" id="oho:Oweho_1348"/>
<dbReference type="PANTHER" id="PTHR19384:SF17">
    <property type="entry name" value="NADPH--CYTOCHROME P450 REDUCTASE"/>
    <property type="match status" value="1"/>
</dbReference>
<dbReference type="Pfam" id="PF00258">
    <property type="entry name" value="Flavodoxin_1"/>
    <property type="match status" value="1"/>
</dbReference>
<dbReference type="EC" id="1.6.2.4" evidence="2"/>
<dbReference type="InterPro" id="IPR029039">
    <property type="entry name" value="Flavoprotein-like_sf"/>
</dbReference>
<evidence type="ECO:0000259" key="5">
    <source>
        <dbReference type="PROSITE" id="PS51384"/>
    </source>
</evidence>
<dbReference type="SUPFAM" id="SSF52218">
    <property type="entry name" value="Flavoproteins"/>
    <property type="match status" value="1"/>
</dbReference>
<dbReference type="Gene3D" id="3.40.50.360">
    <property type="match status" value="1"/>
</dbReference>
<feature type="domain" description="FAD-binding FR-type" evidence="5">
    <location>
        <begin position="497"/>
        <end position="596"/>
    </location>
</feature>
<dbReference type="Pfam" id="PF03929">
    <property type="entry name" value="PepSY_TM"/>
    <property type="match status" value="1"/>
</dbReference>
<dbReference type="InterPro" id="IPR005625">
    <property type="entry name" value="PepSY-ass_TM"/>
</dbReference>
<evidence type="ECO:0000256" key="3">
    <source>
        <dbReference type="SAM" id="Phobius"/>
    </source>
</evidence>
<dbReference type="InterPro" id="IPR001433">
    <property type="entry name" value="OxRdtase_FAD/NAD-bd"/>
</dbReference>
<keyword evidence="1" id="KW-0285">Flavoprotein</keyword>
<dbReference type="eggNOG" id="COG0369">
    <property type="taxonomic scope" value="Bacteria"/>
</dbReference>
<dbReference type="InterPro" id="IPR039261">
    <property type="entry name" value="FNR_nucleotide-bd"/>
</dbReference>
<dbReference type="OrthoDB" id="9789468at2"/>
<dbReference type="PROSITE" id="PS51384">
    <property type="entry name" value="FAD_FR"/>
    <property type="match status" value="1"/>
</dbReference>
<dbReference type="PRINTS" id="PR00371">
    <property type="entry name" value="FPNCR"/>
</dbReference>
<evidence type="ECO:0000256" key="2">
    <source>
        <dbReference type="ARBA" id="ARBA00023797"/>
    </source>
</evidence>
<dbReference type="Gene3D" id="2.40.30.10">
    <property type="entry name" value="Translation factors"/>
    <property type="match status" value="1"/>
</dbReference>
<feature type="domain" description="Flavodoxin-like" evidence="4">
    <location>
        <begin position="342"/>
        <end position="481"/>
    </location>
</feature>
<dbReference type="GO" id="GO:0005829">
    <property type="term" value="C:cytosol"/>
    <property type="evidence" value="ECO:0007669"/>
    <property type="project" value="TreeGrafter"/>
</dbReference>
<dbReference type="SUPFAM" id="SSF63380">
    <property type="entry name" value="Riboflavin synthase domain-like"/>
    <property type="match status" value="1"/>
</dbReference>
<protein>
    <recommendedName>
        <fullName evidence="2">NADPH--hemoprotein reductase</fullName>
        <ecNumber evidence="2">1.6.2.4</ecNumber>
    </recommendedName>
</protein>
<dbReference type="AlphaFoldDB" id="G8R7J2"/>
<feature type="transmembrane region" description="Helical" evidence="3">
    <location>
        <begin position="299"/>
        <end position="324"/>
    </location>
</feature>